<dbReference type="Pfam" id="PF12274">
    <property type="entry name" value="DUF3615"/>
    <property type="match status" value="1"/>
</dbReference>
<evidence type="ECO:0000313" key="3">
    <source>
        <dbReference type="EnsemblPlants" id="PNT69061"/>
    </source>
</evidence>
<sequence>MFTASLYTRTHAPLAPTIGSRQSMERVIPEQDEPLPPDACNMTREAQILQARSMCGRGTQSPHGGDNWRRRTEEERDASIICHVHHALRRYNANNPGSEFDPVKPLMAAYVGFRSNIWVHVSFLARKRNASSSKRRRSKADDPVKHFFAELRYDHHLCKPTVETCTIIDKSSRHLKTTCAFCPENFEILHPLDGNFVCGKKSQAKEGQGFLRFLNILEKPFTCPTTNAEAKDDEAAQEKGSSMLAWTLLPFVFIRDFITGFLWAFDDTLKAWINGKARRKVRYERRMVYTN</sequence>
<reference evidence="2 3" key="1">
    <citation type="journal article" date="2010" name="Nature">
        <title>Genome sequencing and analysis of the model grass Brachypodium distachyon.</title>
        <authorList>
            <consortium name="International Brachypodium Initiative"/>
        </authorList>
    </citation>
    <scope>NUCLEOTIDE SEQUENCE [LARGE SCALE GENOMIC DNA]</scope>
    <source>
        <strain evidence="2 3">Bd21</strain>
    </source>
</reference>
<dbReference type="OrthoDB" id="678675at2759"/>
<proteinExistence type="predicted"/>
<accession>A0A2K2D457</accession>
<keyword evidence="4" id="KW-1185">Reference proteome</keyword>
<dbReference type="EMBL" id="CM000882">
    <property type="protein sequence ID" value="PNT69061.1"/>
    <property type="molecule type" value="Genomic_DNA"/>
</dbReference>
<dbReference type="Gramene" id="PNT69061">
    <property type="protein sequence ID" value="PNT69061"/>
    <property type="gene ID" value="BRADI_3g48753v3"/>
</dbReference>
<dbReference type="ExpressionAtlas" id="A0A2K2D457">
    <property type="expression patterns" value="baseline"/>
</dbReference>
<reference evidence="2" key="2">
    <citation type="submission" date="2017-06" db="EMBL/GenBank/DDBJ databases">
        <title>WGS assembly of Brachypodium distachyon.</title>
        <authorList>
            <consortium name="The International Brachypodium Initiative"/>
            <person name="Lucas S."/>
            <person name="Harmon-Smith M."/>
            <person name="Lail K."/>
            <person name="Tice H."/>
            <person name="Grimwood J."/>
            <person name="Bruce D."/>
            <person name="Barry K."/>
            <person name="Shu S."/>
            <person name="Lindquist E."/>
            <person name="Wang M."/>
            <person name="Pitluck S."/>
            <person name="Vogel J.P."/>
            <person name="Garvin D.F."/>
            <person name="Mockler T.C."/>
            <person name="Schmutz J."/>
            <person name="Rokhsar D."/>
            <person name="Bevan M.W."/>
        </authorList>
    </citation>
    <scope>NUCLEOTIDE SEQUENCE</scope>
    <source>
        <strain evidence="2">Bd21</strain>
    </source>
</reference>
<feature type="domain" description="DUF3615" evidence="1">
    <location>
        <begin position="85"/>
        <end position="191"/>
    </location>
</feature>
<dbReference type="FunCoup" id="A0A2K2D457">
    <property type="interactions" value="813"/>
</dbReference>
<dbReference type="EnsemblPlants" id="PNT69061">
    <property type="protein sequence ID" value="PNT69061"/>
    <property type="gene ID" value="BRADI_3g48753v3"/>
</dbReference>
<dbReference type="PANTHER" id="PTHR34710:SF17">
    <property type="entry name" value="FLZ-TYPE DOMAIN-CONTAINING PROTEIN"/>
    <property type="match status" value="1"/>
</dbReference>
<dbReference type="PANTHER" id="PTHR34710">
    <property type="entry name" value="OS03G0834100 PROTEIN"/>
    <property type="match status" value="1"/>
</dbReference>
<evidence type="ECO:0000313" key="4">
    <source>
        <dbReference type="Proteomes" id="UP000008810"/>
    </source>
</evidence>
<dbReference type="AlphaFoldDB" id="A0A2K2D457"/>
<organism evidence="2">
    <name type="scientific">Brachypodium distachyon</name>
    <name type="common">Purple false brome</name>
    <name type="synonym">Trachynia distachya</name>
    <dbReference type="NCBI Taxonomy" id="15368"/>
    <lineage>
        <taxon>Eukaryota</taxon>
        <taxon>Viridiplantae</taxon>
        <taxon>Streptophyta</taxon>
        <taxon>Embryophyta</taxon>
        <taxon>Tracheophyta</taxon>
        <taxon>Spermatophyta</taxon>
        <taxon>Magnoliopsida</taxon>
        <taxon>Liliopsida</taxon>
        <taxon>Poales</taxon>
        <taxon>Poaceae</taxon>
        <taxon>BOP clade</taxon>
        <taxon>Pooideae</taxon>
        <taxon>Stipodae</taxon>
        <taxon>Brachypodieae</taxon>
        <taxon>Brachypodium</taxon>
    </lineage>
</organism>
<gene>
    <name evidence="3" type="primary">LOC106866308</name>
    <name evidence="2" type="ORF">BRADI_3g48753v3</name>
</gene>
<reference evidence="3" key="3">
    <citation type="submission" date="2018-08" db="UniProtKB">
        <authorList>
            <consortium name="EnsemblPlants"/>
        </authorList>
    </citation>
    <scope>IDENTIFICATION</scope>
    <source>
        <strain evidence="3">cv. Bd21</strain>
    </source>
</reference>
<name>A0A2K2D457_BRADI</name>
<evidence type="ECO:0000259" key="1">
    <source>
        <dbReference type="Pfam" id="PF12274"/>
    </source>
</evidence>
<evidence type="ECO:0000313" key="2">
    <source>
        <dbReference type="EMBL" id="PNT69061.1"/>
    </source>
</evidence>
<dbReference type="Proteomes" id="UP000008810">
    <property type="component" value="Chromosome 3"/>
</dbReference>
<dbReference type="InterPro" id="IPR022059">
    <property type="entry name" value="DUF3615"/>
</dbReference>
<protein>
    <recommendedName>
        <fullName evidence="1">DUF3615 domain-containing protein</fullName>
    </recommendedName>
</protein>